<keyword evidence="7" id="KW-1185">Reference proteome</keyword>
<dbReference type="EMBL" id="NTMR01000019">
    <property type="protein sequence ID" value="PBK03507.1"/>
    <property type="molecule type" value="Genomic_DNA"/>
</dbReference>
<evidence type="ECO:0000256" key="3">
    <source>
        <dbReference type="ARBA" id="ARBA00023125"/>
    </source>
</evidence>
<keyword evidence="2" id="KW-0805">Transcription regulation</keyword>
<dbReference type="Gene3D" id="1.10.10.10">
    <property type="entry name" value="Winged helix-like DNA-binding domain superfamily/Winged helix DNA-binding domain"/>
    <property type="match status" value="1"/>
</dbReference>
<dbReference type="SUPFAM" id="SSF53850">
    <property type="entry name" value="Periplasmic binding protein-like II"/>
    <property type="match status" value="1"/>
</dbReference>
<protein>
    <submittedName>
        <fullName evidence="6">LysR family transcriptional regulator</fullName>
    </submittedName>
</protein>
<comment type="caution">
    <text evidence="6">The sequence shown here is derived from an EMBL/GenBank/DDBJ whole genome shotgun (WGS) entry which is preliminary data.</text>
</comment>
<feature type="domain" description="HTH lysR-type" evidence="5">
    <location>
        <begin position="12"/>
        <end position="67"/>
    </location>
</feature>
<dbReference type="InterPro" id="IPR000847">
    <property type="entry name" value="LysR_HTH_N"/>
</dbReference>
<gene>
    <name evidence="6" type="ORF">CNQ84_14685</name>
</gene>
<keyword evidence="3" id="KW-0238">DNA-binding</keyword>
<dbReference type="InterPro" id="IPR058163">
    <property type="entry name" value="LysR-type_TF_proteobact-type"/>
</dbReference>
<dbReference type="GO" id="GO:0003700">
    <property type="term" value="F:DNA-binding transcription factor activity"/>
    <property type="evidence" value="ECO:0007669"/>
    <property type="project" value="InterPro"/>
</dbReference>
<comment type="similarity">
    <text evidence="1">Belongs to the LysR transcriptional regulatory family.</text>
</comment>
<name>A0A2A3MFJ9_9PSED</name>
<dbReference type="SUPFAM" id="SSF46785">
    <property type="entry name" value="Winged helix' DNA-binding domain"/>
    <property type="match status" value="1"/>
</dbReference>
<dbReference type="Proteomes" id="UP000242313">
    <property type="component" value="Unassembled WGS sequence"/>
</dbReference>
<keyword evidence="4" id="KW-0804">Transcription</keyword>
<proteinExistence type="inferred from homology"/>
<dbReference type="Pfam" id="PF00126">
    <property type="entry name" value="HTH_1"/>
    <property type="match status" value="1"/>
</dbReference>
<accession>A0A2A3MFJ9</accession>
<dbReference type="PANTHER" id="PTHR30537">
    <property type="entry name" value="HTH-TYPE TRANSCRIPTIONAL REGULATOR"/>
    <property type="match status" value="1"/>
</dbReference>
<evidence type="ECO:0000259" key="5">
    <source>
        <dbReference type="PROSITE" id="PS50931"/>
    </source>
</evidence>
<evidence type="ECO:0000256" key="2">
    <source>
        <dbReference type="ARBA" id="ARBA00023015"/>
    </source>
</evidence>
<dbReference type="Gene3D" id="3.40.190.290">
    <property type="match status" value="1"/>
</dbReference>
<evidence type="ECO:0000256" key="4">
    <source>
        <dbReference type="ARBA" id="ARBA00023163"/>
    </source>
</evidence>
<dbReference type="RefSeq" id="WP_096005591.1">
    <property type="nucleotide sequence ID" value="NZ_NTMR01000019.1"/>
</dbReference>
<dbReference type="AlphaFoldDB" id="A0A2A3MFJ9"/>
<dbReference type="CDD" id="cd08422">
    <property type="entry name" value="PBP2_CrgA_like"/>
    <property type="match status" value="1"/>
</dbReference>
<sequence length="310" mass="33375">MVNESETLGGSLKDLYAFCAVIEFGTLSAAARERGETKGSISRRLSRLEQRLGVALLARTPRSVSATEEGTAFYLKARDALTLLADASASARAAQEIAAGHLRLTAPLDIGVGVLPPLLARFRELYPQIDIELLLTDTPLDLSAHRIDLALRATPGNLPDMSYRASALINFRIALYCAPDYLAGREPPLRPAQLVEHQLLACREMVGAATLQLSDARGREANLTLKPVMRTSDYASAHQLLCSGVGIGPLPDLIARRSLADGALLPILADWQVAPGTLYAISLSGAQAPARVRLFREFLRGELSALQQQT</sequence>
<organism evidence="6 7">
    <name type="scientific">Pseudomonas abyssi</name>
    <dbReference type="NCBI Taxonomy" id="170540"/>
    <lineage>
        <taxon>Bacteria</taxon>
        <taxon>Pseudomonadati</taxon>
        <taxon>Pseudomonadota</taxon>
        <taxon>Gammaproteobacteria</taxon>
        <taxon>Pseudomonadales</taxon>
        <taxon>Pseudomonadaceae</taxon>
        <taxon>Pseudomonas</taxon>
    </lineage>
</organism>
<evidence type="ECO:0000313" key="7">
    <source>
        <dbReference type="Proteomes" id="UP000242313"/>
    </source>
</evidence>
<dbReference type="InterPro" id="IPR036388">
    <property type="entry name" value="WH-like_DNA-bd_sf"/>
</dbReference>
<dbReference type="Pfam" id="PF03466">
    <property type="entry name" value="LysR_substrate"/>
    <property type="match status" value="1"/>
</dbReference>
<dbReference type="GO" id="GO:0003677">
    <property type="term" value="F:DNA binding"/>
    <property type="evidence" value="ECO:0007669"/>
    <property type="project" value="UniProtKB-KW"/>
</dbReference>
<reference evidence="6 7" key="1">
    <citation type="submission" date="2017-09" db="EMBL/GenBank/DDBJ databases">
        <title>Pseudomonas abyssi sp. nov. isolated from Abyssopelagic Water.</title>
        <authorList>
            <person name="Wei Y."/>
        </authorList>
    </citation>
    <scope>NUCLEOTIDE SEQUENCE [LARGE SCALE GENOMIC DNA]</scope>
    <source>
        <strain evidence="6 7">MT5</strain>
    </source>
</reference>
<evidence type="ECO:0000313" key="6">
    <source>
        <dbReference type="EMBL" id="PBK03507.1"/>
    </source>
</evidence>
<evidence type="ECO:0000256" key="1">
    <source>
        <dbReference type="ARBA" id="ARBA00009437"/>
    </source>
</evidence>
<dbReference type="PROSITE" id="PS50931">
    <property type="entry name" value="HTH_LYSR"/>
    <property type="match status" value="1"/>
</dbReference>
<dbReference type="InterPro" id="IPR005119">
    <property type="entry name" value="LysR_subst-bd"/>
</dbReference>
<dbReference type="InterPro" id="IPR036390">
    <property type="entry name" value="WH_DNA-bd_sf"/>
</dbReference>
<dbReference type="PANTHER" id="PTHR30537:SF5">
    <property type="entry name" value="HTH-TYPE TRANSCRIPTIONAL ACTIVATOR TTDR-RELATED"/>
    <property type="match status" value="1"/>
</dbReference>